<comment type="subcellular location">
    <subcellularLocation>
        <location evidence="1">Golgi apparatus membrane</location>
        <topology evidence="1">Peripheral membrane protein</topology>
    </subcellularLocation>
</comment>
<keyword evidence="7" id="KW-0472">Membrane</keyword>
<gene>
    <name evidence="10" type="ORF">RS030_203063</name>
</gene>
<reference evidence="10 11" key="1">
    <citation type="submission" date="2023-10" db="EMBL/GenBank/DDBJ databases">
        <title>Comparative genomics analysis reveals potential genetic determinants of host preference in Cryptosporidium xiaoi.</title>
        <authorList>
            <person name="Xiao L."/>
            <person name="Li J."/>
        </authorList>
    </citation>
    <scope>NUCLEOTIDE SEQUENCE [LARGE SCALE GENOMIC DNA]</scope>
    <source>
        <strain evidence="10 11">52996</strain>
    </source>
</reference>
<evidence type="ECO:0000256" key="5">
    <source>
        <dbReference type="ARBA" id="ARBA00022927"/>
    </source>
</evidence>
<accession>A0AAV9Y059</accession>
<name>A0AAV9Y059_9CRYT</name>
<comment type="similarity">
    <text evidence="2">Belongs to the COG4 family.</text>
</comment>
<evidence type="ECO:0000313" key="10">
    <source>
        <dbReference type="EMBL" id="KAK6589557.1"/>
    </source>
</evidence>
<evidence type="ECO:0000256" key="7">
    <source>
        <dbReference type="ARBA" id="ARBA00023136"/>
    </source>
</evidence>
<dbReference type="InterPro" id="IPR048684">
    <property type="entry name" value="COG4_C"/>
</dbReference>
<dbReference type="InterPro" id="IPR048682">
    <property type="entry name" value="COG4"/>
</dbReference>
<dbReference type="InterPro" id="IPR048680">
    <property type="entry name" value="COG4_N"/>
</dbReference>
<dbReference type="AlphaFoldDB" id="A0AAV9Y059"/>
<keyword evidence="4" id="KW-0813">Transport</keyword>
<dbReference type="Pfam" id="PF08318">
    <property type="entry name" value="COG4_m"/>
    <property type="match status" value="1"/>
</dbReference>
<dbReference type="GO" id="GO:0015031">
    <property type="term" value="P:protein transport"/>
    <property type="evidence" value="ECO:0007669"/>
    <property type="project" value="UniProtKB-KW"/>
</dbReference>
<dbReference type="SMART" id="SM00762">
    <property type="entry name" value="Cog4"/>
    <property type="match status" value="1"/>
</dbReference>
<dbReference type="Pfam" id="PF20663">
    <property type="entry name" value="COG4_N"/>
    <property type="match status" value="1"/>
</dbReference>
<dbReference type="Gene3D" id="1.20.58.1970">
    <property type="match status" value="1"/>
</dbReference>
<protein>
    <recommendedName>
        <fullName evidence="3">Conserved oligomeric Golgi complex subunit 4</fullName>
    </recommendedName>
    <alternativeName>
        <fullName evidence="8">Component of oligomeric Golgi complex 4</fullName>
    </alternativeName>
</protein>
<keyword evidence="5" id="KW-0653">Protein transport</keyword>
<evidence type="ECO:0000256" key="6">
    <source>
        <dbReference type="ARBA" id="ARBA00023034"/>
    </source>
</evidence>
<comment type="caution">
    <text evidence="10">The sequence shown here is derived from an EMBL/GenBank/DDBJ whole genome shotgun (WGS) entry which is preliminary data.</text>
</comment>
<dbReference type="PANTHER" id="PTHR24016:SF0">
    <property type="entry name" value="CONSERVED OLIGOMERIC GOLGI COMPLEX SUBUNIT 4"/>
    <property type="match status" value="1"/>
</dbReference>
<dbReference type="EMBL" id="JAWDEY010000012">
    <property type="protein sequence ID" value="KAK6589557.1"/>
    <property type="molecule type" value="Genomic_DNA"/>
</dbReference>
<evidence type="ECO:0000259" key="9">
    <source>
        <dbReference type="SMART" id="SM00762"/>
    </source>
</evidence>
<evidence type="ECO:0000256" key="4">
    <source>
        <dbReference type="ARBA" id="ARBA00022448"/>
    </source>
</evidence>
<dbReference type="Proteomes" id="UP001311799">
    <property type="component" value="Unassembled WGS sequence"/>
</dbReference>
<evidence type="ECO:0000256" key="3">
    <source>
        <dbReference type="ARBA" id="ARBA00020975"/>
    </source>
</evidence>
<evidence type="ECO:0000256" key="8">
    <source>
        <dbReference type="ARBA" id="ARBA00031340"/>
    </source>
</evidence>
<feature type="domain" description="COG4 transport protein middle alpha-helical bundle" evidence="9">
    <location>
        <begin position="144"/>
        <end position="472"/>
    </location>
</feature>
<organism evidence="10 11">
    <name type="scientific">Cryptosporidium xiaoi</name>
    <dbReference type="NCBI Taxonomy" id="659607"/>
    <lineage>
        <taxon>Eukaryota</taxon>
        <taxon>Sar</taxon>
        <taxon>Alveolata</taxon>
        <taxon>Apicomplexa</taxon>
        <taxon>Conoidasida</taxon>
        <taxon>Coccidia</taxon>
        <taxon>Eucoccidiorida</taxon>
        <taxon>Eimeriorina</taxon>
        <taxon>Cryptosporidiidae</taxon>
        <taxon>Cryptosporidium</taxon>
    </lineage>
</organism>
<evidence type="ECO:0000256" key="1">
    <source>
        <dbReference type="ARBA" id="ARBA00004395"/>
    </source>
</evidence>
<dbReference type="InterPro" id="IPR013167">
    <property type="entry name" value="COG4_M"/>
</dbReference>
<evidence type="ECO:0000256" key="2">
    <source>
        <dbReference type="ARBA" id="ARBA00009215"/>
    </source>
</evidence>
<sequence>MNAIILEEEKSLDLSIYNNNVEYSDVKNEFCSSVSIIQKSLNSCSNKMNSMRNEVLCNLEKGLECYSQRVEKLPSEIRNIRDLKCKLQSAIQVVENILSLKKCSNDFKLGMSNKDYLSSALCVNKYLNLRNSCINLEHDLCNEMESGRGKLYETICDNLDKSLSNGDIEDITYFIKLFVPIGKAEEGLEIYIKFIRENISEKCMAIYNESIAKSNKTGEKMNFSEMITSLFVTVFDCINDCQENTIDFFSEIEGGNSDNQNVSLNKCTVLRQMYSKLMEEVDIQCSIIFNKFEKEYSAYLDNNWNEIEENGVLNMSISNFELDRFLEEVSYICKLYFKFKVRINDLINSYMNINNSHLSNFRDERVEELKIVNRNENTLSSRIELLSFKYVSCEYGYLLYSINQALNYTDEITWNDQDILNSTLVEDIFFLLYKTTNRCISIGNAQSLKLIIAHINHILSNIVKKKIAENLQYSKPLYEASLGSNNESISCYSHKHLLDLIQRKEASISNINSKYSWTHSLNNLQACIENLEIISKTIVRDFEEYYSDLKYFEMCIDNHQKDGNENQNTNKYSDKFEVSEYIEKSFEQTVNEYRSIHEYYSKISLQILSKISISPILVHLHEEITFEISELESKEYSLNNSFIPSLSLSLKTINDHLRCYYNNQSSEFILSLMIERIVNKIEQIIVNYPERKKFTIYGALAFENDIRNLLSFTNSLLSISIRHMFLRLLEICDLLNIISLEELNELLITDFPCRNWHLSKSDIAKVLFLRSDIDHDKLKTIIKSNNFFN</sequence>
<keyword evidence="6" id="KW-0333">Golgi apparatus</keyword>
<dbReference type="PANTHER" id="PTHR24016">
    <property type="entry name" value="CONSERVED OLIGOMERIC GOLGI COMPLEX SUBUNIT 4"/>
    <property type="match status" value="1"/>
</dbReference>
<dbReference type="GO" id="GO:0000139">
    <property type="term" value="C:Golgi membrane"/>
    <property type="evidence" value="ECO:0007669"/>
    <property type="project" value="UniProtKB-SubCell"/>
</dbReference>
<dbReference type="Pfam" id="PF20662">
    <property type="entry name" value="COG4_C"/>
    <property type="match status" value="1"/>
</dbReference>
<evidence type="ECO:0000313" key="11">
    <source>
        <dbReference type="Proteomes" id="UP001311799"/>
    </source>
</evidence>
<keyword evidence="11" id="KW-1185">Reference proteome</keyword>
<proteinExistence type="inferred from homology"/>